<evidence type="ECO:0000313" key="1">
    <source>
        <dbReference type="EMBL" id="JAH84269.1"/>
    </source>
</evidence>
<reference evidence="1" key="2">
    <citation type="journal article" date="2015" name="Fish Shellfish Immunol.">
        <title>Early steps in the European eel (Anguilla anguilla)-Vibrio vulnificus interaction in the gills: Role of the RtxA13 toxin.</title>
        <authorList>
            <person name="Callol A."/>
            <person name="Pajuelo D."/>
            <person name="Ebbesson L."/>
            <person name="Teles M."/>
            <person name="MacKenzie S."/>
            <person name="Amaro C."/>
        </authorList>
    </citation>
    <scope>NUCLEOTIDE SEQUENCE</scope>
</reference>
<accession>A0A0E9W1M2</accession>
<organism evidence="1">
    <name type="scientific">Anguilla anguilla</name>
    <name type="common">European freshwater eel</name>
    <name type="synonym">Muraena anguilla</name>
    <dbReference type="NCBI Taxonomy" id="7936"/>
    <lineage>
        <taxon>Eukaryota</taxon>
        <taxon>Metazoa</taxon>
        <taxon>Chordata</taxon>
        <taxon>Craniata</taxon>
        <taxon>Vertebrata</taxon>
        <taxon>Euteleostomi</taxon>
        <taxon>Actinopterygii</taxon>
        <taxon>Neopterygii</taxon>
        <taxon>Teleostei</taxon>
        <taxon>Anguilliformes</taxon>
        <taxon>Anguillidae</taxon>
        <taxon>Anguilla</taxon>
    </lineage>
</organism>
<protein>
    <submittedName>
        <fullName evidence="1">Uncharacterized protein</fullName>
    </submittedName>
</protein>
<reference evidence="1" key="1">
    <citation type="submission" date="2014-11" db="EMBL/GenBank/DDBJ databases">
        <authorList>
            <person name="Amaro Gonzalez C."/>
        </authorList>
    </citation>
    <scope>NUCLEOTIDE SEQUENCE</scope>
</reference>
<name>A0A0E9W1M2_ANGAN</name>
<dbReference type="EMBL" id="GBXM01024308">
    <property type="protein sequence ID" value="JAH84269.1"/>
    <property type="molecule type" value="Transcribed_RNA"/>
</dbReference>
<proteinExistence type="predicted"/>
<dbReference type="AlphaFoldDB" id="A0A0E9W1M2"/>
<sequence length="34" mass="4289">MIFFFPFLYFVFYAWKKKMFDLCNKNVIKKSICK</sequence>